<name>A0A135I586_9GAMM</name>
<dbReference type="PANTHER" id="PTHR30462">
    <property type="entry name" value="INTERMEMBRANE TRANSPORT PROTEIN PQIB-RELATED"/>
    <property type="match status" value="1"/>
</dbReference>
<feature type="transmembrane region" description="Helical" evidence="8">
    <location>
        <begin position="396"/>
        <end position="414"/>
    </location>
</feature>
<evidence type="ECO:0000256" key="3">
    <source>
        <dbReference type="ARBA" id="ARBA00022475"/>
    </source>
</evidence>
<evidence type="ECO:0000256" key="8">
    <source>
        <dbReference type="SAM" id="Phobius"/>
    </source>
</evidence>
<evidence type="ECO:0000256" key="6">
    <source>
        <dbReference type="ARBA" id="ARBA00022989"/>
    </source>
</evidence>
<dbReference type="RefSeq" id="WP_067419197.1">
    <property type="nucleotide sequence ID" value="NZ_LNTY01000050.1"/>
</dbReference>
<evidence type="ECO:0000256" key="4">
    <source>
        <dbReference type="ARBA" id="ARBA00022519"/>
    </source>
</evidence>
<gene>
    <name evidence="9" type="ORF">ATN88_08105</name>
</gene>
<feature type="transmembrane region" description="Helical" evidence="8">
    <location>
        <begin position="179"/>
        <end position="198"/>
    </location>
</feature>
<dbReference type="InterPro" id="IPR051800">
    <property type="entry name" value="PqiA-PqiB_transport"/>
</dbReference>
<organism evidence="9 10">
    <name type="scientific">Enterovibrio coralii</name>
    <dbReference type="NCBI Taxonomy" id="294935"/>
    <lineage>
        <taxon>Bacteria</taxon>
        <taxon>Pseudomonadati</taxon>
        <taxon>Pseudomonadota</taxon>
        <taxon>Gammaproteobacteria</taxon>
        <taxon>Vibrionales</taxon>
        <taxon>Vibrionaceae</taxon>
        <taxon>Enterovibrio</taxon>
    </lineage>
</organism>
<feature type="transmembrane region" description="Helical" evidence="8">
    <location>
        <begin position="49"/>
        <end position="76"/>
    </location>
</feature>
<keyword evidence="6 8" id="KW-1133">Transmembrane helix</keyword>
<keyword evidence="3" id="KW-1003">Cell membrane</keyword>
<sequence>MSKPERTLIACHECGLVSAIPPLGNGHKASCPRCGHTLARRVENCSAKVTAFGISCLVMLALSCSFPFMSFSAGGISHQISLIDALQVFRHFDNNALAALLLSTVIFLPALYIVVVMYLFALTEKKVEGKATLTPDHVAKRLCRLVFRVEIWLLVDIFLIGVIVSLVKIAALADVELGSAFWSYAAYSALVVLFSRAIDKEWLWENLLPHCSTGDVKTGDTHLSSNHTACSLCHQINPHSKGKLPTYCCRCDSKLHHYEPRTNDSWAWSFLFSAIIFYIPANLYPMMYTVSLGSTERSTIMDGVILLWQLGSYPVASIIFIASVFVPMTKMFIMIWLLRSSKATTYESDSNAMKKLKYYRFTELVGRWSMIDVFVVALLSALVNLKGLMTISPGPAALYFALVVFFTMCAALIFDPRTFWGPYVPNKQNETSALTVQAA</sequence>
<feature type="transmembrane region" description="Helical" evidence="8">
    <location>
        <begin position="96"/>
        <end position="120"/>
    </location>
</feature>
<evidence type="ECO:0000256" key="2">
    <source>
        <dbReference type="ARBA" id="ARBA00007555"/>
    </source>
</evidence>
<proteinExistence type="inferred from homology"/>
<dbReference type="OrthoDB" id="9800207at2"/>
<feature type="transmembrane region" description="Helical" evidence="8">
    <location>
        <begin position="151"/>
        <end position="173"/>
    </location>
</feature>
<evidence type="ECO:0000313" key="10">
    <source>
        <dbReference type="Proteomes" id="UP000070529"/>
    </source>
</evidence>
<dbReference type="NCBIfam" id="TIGR00155">
    <property type="entry name" value="pqiA_fam"/>
    <property type="match status" value="1"/>
</dbReference>
<feature type="transmembrane region" description="Helical" evidence="8">
    <location>
        <begin position="266"/>
        <end position="285"/>
    </location>
</feature>
<keyword evidence="10" id="KW-1185">Reference proteome</keyword>
<dbReference type="PANTHER" id="PTHR30462:SF3">
    <property type="entry name" value="INTERMEMBRANE TRANSPORT PROTEIN PQIA"/>
    <property type="match status" value="1"/>
</dbReference>
<feature type="transmembrane region" description="Helical" evidence="8">
    <location>
        <begin position="364"/>
        <end position="384"/>
    </location>
</feature>
<dbReference type="EMBL" id="LNTY01000050">
    <property type="protein sequence ID" value="KXF80612.1"/>
    <property type="molecule type" value="Genomic_DNA"/>
</dbReference>
<feature type="transmembrane region" description="Helical" evidence="8">
    <location>
        <begin position="305"/>
        <end position="326"/>
    </location>
</feature>
<evidence type="ECO:0000256" key="5">
    <source>
        <dbReference type="ARBA" id="ARBA00022692"/>
    </source>
</evidence>
<dbReference type="Pfam" id="PF04403">
    <property type="entry name" value="PqiA"/>
    <property type="match status" value="2"/>
</dbReference>
<dbReference type="InterPro" id="IPR005219">
    <property type="entry name" value="PqiA-like_proteobact"/>
</dbReference>
<dbReference type="Proteomes" id="UP000070529">
    <property type="component" value="Unassembled WGS sequence"/>
</dbReference>
<comment type="caution">
    <text evidence="9">The sequence shown here is derived from an EMBL/GenBank/DDBJ whole genome shotgun (WGS) entry which is preliminary data.</text>
</comment>
<evidence type="ECO:0000256" key="1">
    <source>
        <dbReference type="ARBA" id="ARBA00004429"/>
    </source>
</evidence>
<evidence type="ECO:0000256" key="7">
    <source>
        <dbReference type="ARBA" id="ARBA00023136"/>
    </source>
</evidence>
<comment type="subcellular location">
    <subcellularLocation>
        <location evidence="1">Cell inner membrane</location>
        <topology evidence="1">Multi-pass membrane protein</topology>
    </subcellularLocation>
</comment>
<dbReference type="STRING" id="294935.ATN88_08105"/>
<keyword evidence="7 8" id="KW-0472">Membrane</keyword>
<evidence type="ECO:0000313" key="9">
    <source>
        <dbReference type="EMBL" id="KXF80612.1"/>
    </source>
</evidence>
<keyword evidence="5 8" id="KW-0812">Transmembrane</keyword>
<dbReference type="InterPro" id="IPR007498">
    <property type="entry name" value="PqiA-like"/>
</dbReference>
<dbReference type="GO" id="GO:0005886">
    <property type="term" value="C:plasma membrane"/>
    <property type="evidence" value="ECO:0007669"/>
    <property type="project" value="UniProtKB-SubCell"/>
</dbReference>
<dbReference type="AlphaFoldDB" id="A0A135I586"/>
<accession>A0A135I586</accession>
<reference evidence="9 10" key="1">
    <citation type="submission" date="2015-11" db="EMBL/GenBank/DDBJ databases">
        <title>Genomic Taxonomy of the Vibrionaceae.</title>
        <authorList>
            <person name="Gomez-Gil B."/>
            <person name="Enciso-Ibarra J."/>
        </authorList>
    </citation>
    <scope>NUCLEOTIDE SEQUENCE [LARGE SCALE GENOMIC DNA]</scope>
    <source>
        <strain evidence="9 10">CAIM 912</strain>
    </source>
</reference>
<comment type="similarity">
    <text evidence="2">Belongs to the PqiA family.</text>
</comment>
<protein>
    <submittedName>
        <fullName evidence="9">Paraquat-inducible protein A</fullName>
    </submittedName>
</protein>
<keyword evidence="4" id="KW-0997">Cell inner membrane</keyword>